<proteinExistence type="predicted"/>
<protein>
    <submittedName>
        <fullName evidence="2">Cellulase</fullName>
    </submittedName>
</protein>
<dbReference type="Gene3D" id="2.60.40.10">
    <property type="entry name" value="Immunoglobulins"/>
    <property type="match status" value="1"/>
</dbReference>
<dbReference type="EMBL" id="BK059092">
    <property type="protein sequence ID" value="DAE29050.1"/>
    <property type="molecule type" value="Genomic_DNA"/>
</dbReference>
<evidence type="ECO:0000256" key="1">
    <source>
        <dbReference type="SAM" id="MobiDB-lite"/>
    </source>
</evidence>
<accession>A0A8S5RD42</accession>
<feature type="region of interest" description="Disordered" evidence="1">
    <location>
        <begin position="1"/>
        <end position="25"/>
    </location>
</feature>
<sequence>MSGQGDSTLTVTAAKHTGRSTRTSSFTVTCKNDATAKATVSVT</sequence>
<evidence type="ECO:0000313" key="2">
    <source>
        <dbReference type="EMBL" id="DAE29050.1"/>
    </source>
</evidence>
<name>A0A8S5RD42_9VIRU</name>
<organism evidence="2">
    <name type="scientific">virus sp. ctPYc18</name>
    <dbReference type="NCBI Taxonomy" id="2828251"/>
    <lineage>
        <taxon>Viruses</taxon>
    </lineage>
</organism>
<feature type="compositionally biased region" description="Polar residues" evidence="1">
    <location>
        <begin position="1"/>
        <end position="11"/>
    </location>
</feature>
<dbReference type="InterPro" id="IPR013783">
    <property type="entry name" value="Ig-like_fold"/>
</dbReference>
<reference evidence="2" key="1">
    <citation type="journal article" date="2021" name="Proc. Natl. Acad. Sci. U.S.A.">
        <title>A Catalog of Tens of Thousands of Viruses from Human Metagenomes Reveals Hidden Associations with Chronic Diseases.</title>
        <authorList>
            <person name="Tisza M.J."/>
            <person name="Buck C.B."/>
        </authorList>
    </citation>
    <scope>NUCLEOTIDE SEQUENCE</scope>
    <source>
        <strain evidence="2">CtPYc18</strain>
    </source>
</reference>